<dbReference type="OrthoDB" id="3267321at2"/>
<keyword evidence="10" id="KW-1185">Reference proteome</keyword>
<feature type="compositionally biased region" description="Acidic residues" evidence="8">
    <location>
        <begin position="200"/>
        <end position="216"/>
    </location>
</feature>
<evidence type="ECO:0000256" key="1">
    <source>
        <dbReference type="ARBA" id="ARBA00004167"/>
    </source>
</evidence>
<evidence type="ECO:0000313" key="9">
    <source>
        <dbReference type="EMBL" id="RCK59814.1"/>
    </source>
</evidence>
<dbReference type="RefSeq" id="WP_114117426.1">
    <property type="nucleotide sequence ID" value="NZ_BMHU01000003.1"/>
</dbReference>
<dbReference type="Proteomes" id="UP000253508">
    <property type="component" value="Unassembled WGS sequence"/>
</dbReference>
<keyword evidence="7" id="KW-0472">Membrane</keyword>
<evidence type="ECO:0000256" key="7">
    <source>
        <dbReference type="ARBA" id="ARBA00023136"/>
    </source>
</evidence>
<keyword evidence="5" id="KW-1133">Transmembrane helix</keyword>
<keyword evidence="3" id="KW-0812">Transmembrane</keyword>
<evidence type="ECO:0000256" key="3">
    <source>
        <dbReference type="ARBA" id="ARBA00022692"/>
    </source>
</evidence>
<dbReference type="InterPro" id="IPR003369">
    <property type="entry name" value="TatA/B/E"/>
</dbReference>
<evidence type="ECO:0000256" key="6">
    <source>
        <dbReference type="ARBA" id="ARBA00023010"/>
    </source>
</evidence>
<evidence type="ECO:0000256" key="8">
    <source>
        <dbReference type="SAM" id="MobiDB-lite"/>
    </source>
</evidence>
<name>A0A367Y1T7_9MICO</name>
<gene>
    <name evidence="9" type="ORF">DTO57_06510</name>
</gene>
<keyword evidence="6" id="KW-0811">Translocation</keyword>
<dbReference type="Pfam" id="PF02416">
    <property type="entry name" value="TatA_B_E"/>
    <property type="match status" value="1"/>
</dbReference>
<feature type="compositionally biased region" description="Low complexity" evidence="8">
    <location>
        <begin position="88"/>
        <end position="163"/>
    </location>
</feature>
<keyword evidence="2" id="KW-0813">Transport</keyword>
<feature type="region of interest" description="Disordered" evidence="8">
    <location>
        <begin position="88"/>
        <end position="216"/>
    </location>
</feature>
<organism evidence="9 10">
    <name type="scientific">Microbacterium sorbitolivorans</name>
    <dbReference type="NCBI Taxonomy" id="1867410"/>
    <lineage>
        <taxon>Bacteria</taxon>
        <taxon>Bacillati</taxon>
        <taxon>Actinomycetota</taxon>
        <taxon>Actinomycetes</taxon>
        <taxon>Micrococcales</taxon>
        <taxon>Microbacteriaceae</taxon>
        <taxon>Microbacterium</taxon>
    </lineage>
</organism>
<evidence type="ECO:0000256" key="5">
    <source>
        <dbReference type="ARBA" id="ARBA00022989"/>
    </source>
</evidence>
<protein>
    <recommendedName>
        <fullName evidence="11">Sec-independent protein translocase TatB</fullName>
    </recommendedName>
</protein>
<dbReference type="EMBL" id="QORO01000002">
    <property type="protein sequence ID" value="RCK59814.1"/>
    <property type="molecule type" value="Genomic_DNA"/>
</dbReference>
<sequence>MFGLTLEKLFVIGILAAVIIGPQRLPLYTQKAAKLIAQFKAFISTTRERAEAEIGVPLDPKKWEELDLKQYDPRRIVREALVAPAVPVPAAGSGSASDSGGDSGADPVSVADPAGADPVTVADPGPVDPAAAGEPAVADPAAAADPNPAAAAEPVADPAVIAPEPRRANPSSTGRGKRYAVSGSSAHPWRVRLPEPAEGPSDDAASDEFVEEPSVR</sequence>
<evidence type="ECO:0000313" key="10">
    <source>
        <dbReference type="Proteomes" id="UP000253508"/>
    </source>
</evidence>
<dbReference type="AlphaFoldDB" id="A0A367Y1T7"/>
<dbReference type="PRINTS" id="PR01506">
    <property type="entry name" value="TATBPROTEIN"/>
</dbReference>
<comment type="subcellular location">
    <subcellularLocation>
        <location evidence="1">Membrane</location>
        <topology evidence="1">Single-pass membrane protein</topology>
    </subcellularLocation>
</comment>
<evidence type="ECO:0008006" key="11">
    <source>
        <dbReference type="Google" id="ProtNLM"/>
    </source>
</evidence>
<proteinExistence type="predicted"/>
<keyword evidence="4" id="KW-0653">Protein transport</keyword>
<evidence type="ECO:0000256" key="2">
    <source>
        <dbReference type="ARBA" id="ARBA00022448"/>
    </source>
</evidence>
<evidence type="ECO:0000256" key="4">
    <source>
        <dbReference type="ARBA" id="ARBA00022927"/>
    </source>
</evidence>
<accession>A0A367Y1T7</accession>
<comment type="caution">
    <text evidence="9">The sequence shown here is derived from an EMBL/GenBank/DDBJ whole genome shotgun (WGS) entry which is preliminary data.</text>
</comment>
<reference evidence="9 10" key="1">
    <citation type="submission" date="2018-07" db="EMBL/GenBank/DDBJ databases">
        <title>Microbacterium endoborsara sp. nov., a novel actinobacterium isolated from Borszczowia aralocaspica.</title>
        <authorList>
            <person name="An D."/>
        </authorList>
    </citation>
    <scope>NUCLEOTIDE SEQUENCE [LARGE SCALE GENOMIC DNA]</scope>
    <source>
        <strain evidence="9 10">C1.15228</strain>
    </source>
</reference>